<name>A0A382G2V6_9ZZZZ</name>
<gene>
    <name evidence="1" type="ORF">METZ01_LOCUS221798</name>
</gene>
<reference evidence="1" key="1">
    <citation type="submission" date="2018-05" db="EMBL/GenBank/DDBJ databases">
        <authorList>
            <person name="Lanie J.A."/>
            <person name="Ng W.-L."/>
            <person name="Kazmierczak K.M."/>
            <person name="Andrzejewski T.M."/>
            <person name="Davidsen T.M."/>
            <person name="Wayne K.J."/>
            <person name="Tettelin H."/>
            <person name="Glass J.I."/>
            <person name="Rusch D."/>
            <person name="Podicherti R."/>
            <person name="Tsui H.-C.T."/>
            <person name="Winkler M.E."/>
        </authorList>
    </citation>
    <scope>NUCLEOTIDE SEQUENCE</scope>
</reference>
<organism evidence="1">
    <name type="scientific">marine metagenome</name>
    <dbReference type="NCBI Taxonomy" id="408172"/>
    <lineage>
        <taxon>unclassified sequences</taxon>
        <taxon>metagenomes</taxon>
        <taxon>ecological metagenomes</taxon>
    </lineage>
</organism>
<accession>A0A382G2V6</accession>
<sequence length="26" mass="2959">MVPVTYQTDHLTGLLNEVVTMVRARD</sequence>
<proteinExistence type="predicted"/>
<evidence type="ECO:0000313" key="1">
    <source>
        <dbReference type="EMBL" id="SVB68944.1"/>
    </source>
</evidence>
<protein>
    <submittedName>
        <fullName evidence="1">Uncharacterized protein</fullName>
    </submittedName>
</protein>
<dbReference type="AlphaFoldDB" id="A0A382G2V6"/>
<dbReference type="EMBL" id="UINC01052978">
    <property type="protein sequence ID" value="SVB68944.1"/>
    <property type="molecule type" value="Genomic_DNA"/>
</dbReference>